<comment type="caution">
    <text evidence="2">The sequence shown here is derived from an EMBL/GenBank/DDBJ whole genome shotgun (WGS) entry which is preliminary data.</text>
</comment>
<name>A0A3R7N0H7_TRYRA</name>
<feature type="compositionally biased region" description="Basic and acidic residues" evidence="1">
    <location>
        <begin position="79"/>
        <end position="89"/>
    </location>
</feature>
<protein>
    <submittedName>
        <fullName evidence="2">Uncharacterized protein</fullName>
    </submittedName>
</protein>
<dbReference type="AlphaFoldDB" id="A0A3R7N0H7"/>
<gene>
    <name evidence="2" type="ORF">TraAM80_09024</name>
</gene>
<evidence type="ECO:0000313" key="3">
    <source>
        <dbReference type="Proteomes" id="UP000283634"/>
    </source>
</evidence>
<dbReference type="GeneID" id="40332957"/>
<feature type="region of interest" description="Disordered" evidence="1">
    <location>
        <begin position="74"/>
        <end position="112"/>
    </location>
</feature>
<dbReference type="EMBL" id="MKGL01000502">
    <property type="protein sequence ID" value="RNE98000.1"/>
    <property type="molecule type" value="Genomic_DNA"/>
</dbReference>
<accession>A0A3R7N0H7</accession>
<keyword evidence="3" id="KW-1185">Reference proteome</keyword>
<sequence>MGRHRQARAAKVPAYVGPKTQALVIFSVFYPCCSQVTEGGRARALPARKGKGNYGTAQRFGVAPLHAAHAHAKLKKSRERQMEEVDARPIRSFAATGVTDRQRHRPSNNPTWVASAHRCRGVTSLLLCVKRFRT</sequence>
<proteinExistence type="predicted"/>
<evidence type="ECO:0000313" key="2">
    <source>
        <dbReference type="EMBL" id="RNE98000.1"/>
    </source>
</evidence>
<dbReference type="Proteomes" id="UP000283634">
    <property type="component" value="Unassembled WGS sequence"/>
</dbReference>
<dbReference type="RefSeq" id="XP_029234409.1">
    <property type="nucleotide sequence ID" value="XM_029385733.1"/>
</dbReference>
<reference evidence="2 3" key="1">
    <citation type="journal article" date="2018" name="BMC Genomics">
        <title>Genomic comparison of Trypanosoma conorhini and Trypanosoma rangeli to Trypanosoma cruzi strains of high and low virulence.</title>
        <authorList>
            <person name="Bradwell K.R."/>
            <person name="Koparde V.N."/>
            <person name="Matveyev A.V."/>
            <person name="Serrano M.G."/>
            <person name="Alves J.M."/>
            <person name="Parikh H."/>
            <person name="Huang B."/>
            <person name="Lee V."/>
            <person name="Espinosa-Alvarez O."/>
            <person name="Ortiz P.A."/>
            <person name="Costa-Martins A.G."/>
            <person name="Teixeira M.M."/>
            <person name="Buck G.A."/>
        </authorList>
    </citation>
    <scope>NUCLEOTIDE SEQUENCE [LARGE SCALE GENOMIC DNA]</scope>
    <source>
        <strain evidence="2 3">AM80</strain>
    </source>
</reference>
<evidence type="ECO:0000256" key="1">
    <source>
        <dbReference type="SAM" id="MobiDB-lite"/>
    </source>
</evidence>
<organism evidence="2 3">
    <name type="scientific">Trypanosoma rangeli</name>
    <dbReference type="NCBI Taxonomy" id="5698"/>
    <lineage>
        <taxon>Eukaryota</taxon>
        <taxon>Discoba</taxon>
        <taxon>Euglenozoa</taxon>
        <taxon>Kinetoplastea</taxon>
        <taxon>Metakinetoplastina</taxon>
        <taxon>Trypanosomatida</taxon>
        <taxon>Trypanosomatidae</taxon>
        <taxon>Trypanosoma</taxon>
        <taxon>Herpetosoma</taxon>
    </lineage>
</organism>